<sequence>MKKKYLFGILGLALVSLASCGSNDISNLNPNTTTNIDIEENKSHAVPLNANDYYKDIKDEFTLSTTDGLFDFSIDSNNTKVYTIKESGTYIVKGLLENGQIIVEGTDLEVDIEFHGVRITNSYNSPVFIKKGTTCKIKVMEDTYNEILDLRNGKESDVEALGEAAIYSKCDLKISGRGALVINGGYNNGIASTDDLTIKNVILNATARNNTLKGNDSLIVESGQLIINSLAGDGIKSDNTDLSGRGNQHGSIHILGGVIDIYSKCDGIDSAYDLTIATGVSLRVFTGKYVSSNVSLKELDELYIKSTLDKDKYRYALYFYNDDQNDGVLMDCEYTLSMKTPDLKNVYYYKLANPKSYKNVKLYVFEIGKAYSINNYYAVSEGAIINPYKDLFDIKETLGDTVIYDYNTYAYSNNEIKEDTINSKKGLKARNEIIFYGGTTYIKSEDDSIHANSDVNVESISQGGYGNVTINGGYLDLYSDDDAIHGDNIVTINNCYLNVISSYEGIEGNIINFNGGETIISSLNDGVNASNGKYTPYVNVTGGKLDITVGLGDTDGIDSNGNYLQSGGEVISRCSSISKNIIASPLDIEGDINTTGGTLILLGSIDKLPNESIPYVWLKNKEFNPGDYKVKELDLKFNLSDSYKGLFIASSLLEAGKTYTLGDYSWSQEKETVVN</sequence>
<evidence type="ECO:0000313" key="2">
    <source>
        <dbReference type="EMBL" id="RIA64841.1"/>
    </source>
</evidence>
<reference evidence="2 3" key="1">
    <citation type="submission" date="2018-08" db="EMBL/GenBank/DDBJ databases">
        <title>Genomic Encyclopedia of Archaeal and Bacterial Type Strains, Phase II (KMG-II): from individual species to whole genera.</title>
        <authorList>
            <person name="Goeker M."/>
        </authorList>
    </citation>
    <scope>NUCLEOTIDE SEQUENCE [LARGE SCALE GENOMIC DNA]</scope>
    <source>
        <strain evidence="2 3">ATCC 27112</strain>
    </source>
</reference>
<feature type="chain" id="PRO_5017228604" evidence="1">
    <location>
        <begin position="19"/>
        <end position="675"/>
    </location>
</feature>
<name>A0A397R346_9MOLU</name>
<dbReference type="InterPro" id="IPR025584">
    <property type="entry name" value="Cthe_2159"/>
</dbReference>
<dbReference type="AlphaFoldDB" id="A0A397R346"/>
<accession>A0A397R346</accession>
<dbReference type="OrthoDB" id="6116667at2"/>
<protein>
    <submittedName>
        <fullName evidence="2">Uncharacterized protein DUF4353</fullName>
    </submittedName>
</protein>
<keyword evidence="1" id="KW-0732">Signal</keyword>
<dbReference type="RefSeq" id="WP_119016896.1">
    <property type="nucleotide sequence ID" value="NZ_QXEV01000034.1"/>
</dbReference>
<evidence type="ECO:0000256" key="1">
    <source>
        <dbReference type="SAM" id="SignalP"/>
    </source>
</evidence>
<dbReference type="InParanoid" id="A0A397R346"/>
<gene>
    <name evidence="2" type="ORF">EI71_01830</name>
</gene>
<dbReference type="EMBL" id="QXEV01000034">
    <property type="protein sequence ID" value="RIA64841.1"/>
    <property type="molecule type" value="Genomic_DNA"/>
</dbReference>
<proteinExistence type="predicted"/>
<feature type="signal peptide" evidence="1">
    <location>
        <begin position="1"/>
        <end position="18"/>
    </location>
</feature>
<organism evidence="2 3">
    <name type="scientific">Anaeroplasma bactoclasticum</name>
    <dbReference type="NCBI Taxonomy" id="2088"/>
    <lineage>
        <taxon>Bacteria</taxon>
        <taxon>Bacillati</taxon>
        <taxon>Mycoplasmatota</taxon>
        <taxon>Mollicutes</taxon>
        <taxon>Anaeroplasmatales</taxon>
        <taxon>Anaeroplasmataceae</taxon>
        <taxon>Anaeroplasma</taxon>
    </lineage>
</organism>
<evidence type="ECO:0000313" key="3">
    <source>
        <dbReference type="Proteomes" id="UP000266506"/>
    </source>
</evidence>
<dbReference type="PROSITE" id="PS51257">
    <property type="entry name" value="PROKAR_LIPOPROTEIN"/>
    <property type="match status" value="1"/>
</dbReference>
<keyword evidence="3" id="KW-1185">Reference proteome</keyword>
<comment type="caution">
    <text evidence="2">The sequence shown here is derived from an EMBL/GenBank/DDBJ whole genome shotgun (WGS) entry which is preliminary data.</text>
</comment>
<dbReference type="Pfam" id="PF14262">
    <property type="entry name" value="Cthe_2159"/>
    <property type="match status" value="2"/>
</dbReference>
<dbReference type="Proteomes" id="UP000266506">
    <property type="component" value="Unassembled WGS sequence"/>
</dbReference>